<dbReference type="GO" id="GO:0044183">
    <property type="term" value="F:protein folding chaperone"/>
    <property type="evidence" value="ECO:0007669"/>
    <property type="project" value="TreeGrafter"/>
</dbReference>
<evidence type="ECO:0000256" key="10">
    <source>
        <dbReference type="ARBA" id="ARBA00029986"/>
    </source>
</evidence>
<dbReference type="GO" id="GO:0003755">
    <property type="term" value="F:peptidyl-prolyl cis-trans isomerase activity"/>
    <property type="evidence" value="ECO:0007669"/>
    <property type="project" value="UniProtKB-UniRule"/>
</dbReference>
<dbReference type="Pfam" id="PF05698">
    <property type="entry name" value="Trigger_C"/>
    <property type="match status" value="1"/>
</dbReference>
<evidence type="ECO:0000256" key="7">
    <source>
        <dbReference type="ARBA" id="ARBA00023186"/>
    </source>
</evidence>
<feature type="compositionally biased region" description="Basic residues" evidence="12">
    <location>
        <begin position="475"/>
        <end position="487"/>
    </location>
</feature>
<evidence type="ECO:0000256" key="9">
    <source>
        <dbReference type="ARBA" id="ARBA00023306"/>
    </source>
</evidence>
<gene>
    <name evidence="11 15" type="primary">tig</name>
    <name evidence="15" type="ORF">HMPREF0762_00301</name>
</gene>
<protein>
    <recommendedName>
        <fullName evidence="4 11">Trigger factor</fullName>
        <shortName evidence="11">TF</shortName>
        <ecNumber evidence="3 11">5.2.1.8</ecNumber>
    </recommendedName>
    <alternativeName>
        <fullName evidence="10 11">PPIase</fullName>
    </alternativeName>
</protein>
<feature type="compositionally biased region" description="Basic residues" evidence="12">
    <location>
        <begin position="533"/>
        <end position="543"/>
    </location>
</feature>
<dbReference type="STRING" id="649764.HMPREF0762_00301"/>
<evidence type="ECO:0000256" key="4">
    <source>
        <dbReference type="ARBA" id="ARBA00016902"/>
    </source>
</evidence>
<dbReference type="NCBIfam" id="TIGR00115">
    <property type="entry name" value="tig"/>
    <property type="match status" value="1"/>
</dbReference>
<comment type="domain">
    <text evidence="11">Consists of 3 domains; the N-terminus binds the ribosome, the middle domain has PPIase activity, while the C-terminus has intrinsic chaperone activity on its own.</text>
</comment>
<dbReference type="InterPro" id="IPR008881">
    <property type="entry name" value="Trigger_fac_ribosome-bd_bac"/>
</dbReference>
<dbReference type="Gene3D" id="3.10.50.40">
    <property type="match status" value="1"/>
</dbReference>
<organism evidence="15 16">
    <name type="scientific">Slackia exigua (strain ATCC 700122 / DSM 15923 / CIP 105133 / JCM 11022 / KCTC 5966 / S-7)</name>
    <dbReference type="NCBI Taxonomy" id="649764"/>
    <lineage>
        <taxon>Bacteria</taxon>
        <taxon>Bacillati</taxon>
        <taxon>Actinomycetota</taxon>
        <taxon>Coriobacteriia</taxon>
        <taxon>Eggerthellales</taxon>
        <taxon>Eggerthellaceae</taxon>
        <taxon>Slackia</taxon>
    </lineage>
</organism>
<proteinExistence type="inferred from homology"/>
<dbReference type="PANTHER" id="PTHR30560">
    <property type="entry name" value="TRIGGER FACTOR CHAPERONE AND PEPTIDYL-PROLYL CIS/TRANS ISOMERASE"/>
    <property type="match status" value="1"/>
</dbReference>
<dbReference type="Proteomes" id="UP000006001">
    <property type="component" value="Unassembled WGS sequence"/>
</dbReference>
<dbReference type="InterPro" id="IPR036611">
    <property type="entry name" value="Trigger_fac_ribosome-bd_sf"/>
</dbReference>
<dbReference type="Pfam" id="PF05697">
    <property type="entry name" value="Trigger_N"/>
    <property type="match status" value="1"/>
</dbReference>
<comment type="similarity">
    <text evidence="2 11">Belongs to the FKBP-type PPIase family. Tig subfamily.</text>
</comment>
<keyword evidence="5 11" id="KW-0132">Cell division</keyword>
<evidence type="ECO:0000256" key="12">
    <source>
        <dbReference type="SAM" id="MobiDB-lite"/>
    </source>
</evidence>
<dbReference type="HAMAP" id="MF_00303">
    <property type="entry name" value="Trigger_factor_Tig"/>
    <property type="match status" value="1"/>
</dbReference>
<reference evidence="15" key="1">
    <citation type="submission" date="2009-10" db="EMBL/GenBank/DDBJ databases">
        <authorList>
            <person name="Weinstock G."/>
            <person name="Sodergren E."/>
            <person name="Clifton S."/>
            <person name="Fulton L."/>
            <person name="Fulton B."/>
            <person name="Courtney L."/>
            <person name="Fronick C."/>
            <person name="Harrison M."/>
            <person name="Strong C."/>
            <person name="Farmer C."/>
            <person name="Delahaunty K."/>
            <person name="Markovic C."/>
            <person name="Hall O."/>
            <person name="Minx P."/>
            <person name="Tomlinson C."/>
            <person name="Mitreva M."/>
            <person name="Nelson J."/>
            <person name="Hou S."/>
            <person name="Wollam A."/>
            <person name="Pepin K.H."/>
            <person name="Johnson M."/>
            <person name="Bhonagiri V."/>
            <person name="Nash W.E."/>
            <person name="Warren W."/>
            <person name="Chinwalla A."/>
            <person name="Mardis E.R."/>
            <person name="Wilson R.K."/>
        </authorList>
    </citation>
    <scope>NUCLEOTIDE SEQUENCE [LARGE SCALE GENOMIC DNA]</scope>
    <source>
        <strain evidence="15">ATCC 700122</strain>
    </source>
</reference>
<comment type="catalytic activity">
    <reaction evidence="1 11">
        <text>[protein]-peptidylproline (omega=180) = [protein]-peptidylproline (omega=0)</text>
        <dbReference type="Rhea" id="RHEA:16237"/>
        <dbReference type="Rhea" id="RHEA-COMP:10747"/>
        <dbReference type="Rhea" id="RHEA-COMP:10748"/>
        <dbReference type="ChEBI" id="CHEBI:83833"/>
        <dbReference type="ChEBI" id="CHEBI:83834"/>
        <dbReference type="EC" id="5.2.1.8"/>
    </reaction>
</comment>
<dbReference type="EC" id="5.2.1.8" evidence="3 11"/>
<dbReference type="GO" id="GO:0043335">
    <property type="term" value="P:protein unfolding"/>
    <property type="evidence" value="ECO:0007669"/>
    <property type="project" value="TreeGrafter"/>
</dbReference>
<comment type="subcellular location">
    <subcellularLocation>
        <location evidence="11">Cytoplasm</location>
    </subcellularLocation>
    <text evidence="11">About half TF is bound to the ribosome near the polypeptide exit tunnel while the other half is free in the cytoplasm.</text>
</comment>
<evidence type="ECO:0000256" key="1">
    <source>
        <dbReference type="ARBA" id="ARBA00000971"/>
    </source>
</evidence>
<comment type="function">
    <text evidence="11">Involved in protein export. Acts as a chaperone by maintaining the newly synthesized protein in an open conformation. Functions as a peptidyl-prolyl cis-trans isomerase.</text>
</comment>
<dbReference type="eggNOG" id="COG0544">
    <property type="taxonomic scope" value="Bacteria"/>
</dbReference>
<dbReference type="InterPro" id="IPR027304">
    <property type="entry name" value="Trigger_fact/SurA_dom_sf"/>
</dbReference>
<dbReference type="Gene3D" id="3.30.70.1050">
    <property type="entry name" value="Trigger factor ribosome-binding domain"/>
    <property type="match status" value="1"/>
</dbReference>
<keyword evidence="8 11" id="KW-0413">Isomerase</keyword>
<accession>D0WES1</accession>
<dbReference type="InterPro" id="IPR037041">
    <property type="entry name" value="Trigger_fac_C_sf"/>
</dbReference>
<evidence type="ECO:0000256" key="6">
    <source>
        <dbReference type="ARBA" id="ARBA00023110"/>
    </source>
</evidence>
<feature type="domain" description="Trigger factor C-terminal" evidence="14">
    <location>
        <begin position="292"/>
        <end position="447"/>
    </location>
</feature>
<feature type="domain" description="Trigger factor ribosome-binding bacterial" evidence="13">
    <location>
        <begin position="21"/>
        <end position="166"/>
    </location>
</feature>
<dbReference type="AlphaFoldDB" id="D0WES1"/>
<feature type="compositionally biased region" description="Basic and acidic residues" evidence="12">
    <location>
        <begin position="495"/>
        <end position="510"/>
    </location>
</feature>
<evidence type="ECO:0000256" key="3">
    <source>
        <dbReference type="ARBA" id="ARBA00013194"/>
    </source>
</evidence>
<dbReference type="EMBL" id="ACUX02000004">
    <property type="protein sequence ID" value="EEZ62209.1"/>
    <property type="molecule type" value="Genomic_DNA"/>
</dbReference>
<dbReference type="SUPFAM" id="SSF54534">
    <property type="entry name" value="FKBP-like"/>
    <property type="match status" value="1"/>
</dbReference>
<dbReference type="Gene3D" id="1.10.3120.10">
    <property type="entry name" value="Trigger factor, C-terminal domain"/>
    <property type="match status" value="1"/>
</dbReference>
<feature type="compositionally biased region" description="Low complexity" evidence="12">
    <location>
        <begin position="518"/>
        <end position="532"/>
    </location>
</feature>
<evidence type="ECO:0000259" key="13">
    <source>
        <dbReference type="Pfam" id="PF05697"/>
    </source>
</evidence>
<keyword evidence="6 11" id="KW-0697">Rotamase</keyword>
<dbReference type="HOGENOM" id="CLU_033058_3_0_11"/>
<dbReference type="InterPro" id="IPR046357">
    <property type="entry name" value="PPIase_dom_sf"/>
</dbReference>
<dbReference type="GO" id="GO:0051301">
    <property type="term" value="P:cell division"/>
    <property type="evidence" value="ECO:0007669"/>
    <property type="project" value="UniProtKB-KW"/>
</dbReference>
<evidence type="ECO:0000256" key="2">
    <source>
        <dbReference type="ARBA" id="ARBA00005464"/>
    </source>
</evidence>
<dbReference type="InterPro" id="IPR005215">
    <property type="entry name" value="Trig_fac"/>
</dbReference>
<name>D0WES1_SLAES</name>
<sequence>MAPDAPFGVHERKTQMEESVNTKVEVLESGETKLTVTIDADDIKRRIAKKYKDFGNQYRFPGFRKGHVPRPVIDANLGREAVRNEVTNDLLNETYPIAIDEADLCYFGEPSFGEVSEFVVEGQDFTYDMTLSVKPVFELSSYDPVSIEIPFKEATEKEIDDQLEALRQGYYDYEDAADDAAIEEGGSLDMTMKVMNEAGEELTTLAAEKRLYELGRGLYPKALDDALIGKKKGDHVSLTLEVAENPCMMSRLIEKNAKQATFEVDVDCVKTKVVPEVTDEWVSGHFGMSDVPELRGALKTEIDKQKSQVIPRILETNALFELGGRLEGEAPEGMIAEATDDLYRTFWDSLQRNGVTFDQYLANNGLTVDAFREDVKKQAKDTVVQNLALDAYARHAGISVTDDEVRDEFKNSGQEDFEAMYADFKKHGRLHIVREGILRGKALEEIVNGAKVTEVEEPSAPAADPAAPKEEKKPAAKKKTTTRKTASKKTGASSAKKDEAPADAAEEKKPAAKKAPAKKASAAKKPAAAAKAPAKKPAAKKTAAKKDEAEAPAAE</sequence>
<evidence type="ECO:0000256" key="5">
    <source>
        <dbReference type="ARBA" id="ARBA00022618"/>
    </source>
</evidence>
<keyword evidence="9 11" id="KW-0131">Cell cycle</keyword>
<keyword evidence="16" id="KW-1185">Reference proteome</keyword>
<dbReference type="GO" id="GO:0015031">
    <property type="term" value="P:protein transport"/>
    <property type="evidence" value="ECO:0007669"/>
    <property type="project" value="UniProtKB-UniRule"/>
</dbReference>
<evidence type="ECO:0000259" key="14">
    <source>
        <dbReference type="Pfam" id="PF05698"/>
    </source>
</evidence>
<dbReference type="SUPFAM" id="SSF109998">
    <property type="entry name" value="Triger factor/SurA peptide-binding domain-like"/>
    <property type="match status" value="1"/>
</dbReference>
<dbReference type="InterPro" id="IPR008880">
    <property type="entry name" value="Trigger_fac_C"/>
</dbReference>
<evidence type="ECO:0000256" key="11">
    <source>
        <dbReference type="HAMAP-Rule" id="MF_00303"/>
    </source>
</evidence>
<dbReference type="SUPFAM" id="SSF102735">
    <property type="entry name" value="Trigger factor ribosome-binding domain"/>
    <property type="match status" value="1"/>
</dbReference>
<dbReference type="GO" id="GO:0043022">
    <property type="term" value="F:ribosome binding"/>
    <property type="evidence" value="ECO:0007669"/>
    <property type="project" value="TreeGrafter"/>
</dbReference>
<comment type="caution">
    <text evidence="15">The sequence shown here is derived from an EMBL/GenBank/DDBJ whole genome shotgun (WGS) entry which is preliminary data.</text>
</comment>
<evidence type="ECO:0000313" key="15">
    <source>
        <dbReference type="EMBL" id="EEZ62209.1"/>
    </source>
</evidence>
<keyword evidence="11" id="KW-0963">Cytoplasm</keyword>
<dbReference type="GO" id="GO:0051083">
    <property type="term" value="P:'de novo' cotranslational protein folding"/>
    <property type="evidence" value="ECO:0007669"/>
    <property type="project" value="TreeGrafter"/>
</dbReference>
<evidence type="ECO:0000313" key="16">
    <source>
        <dbReference type="Proteomes" id="UP000006001"/>
    </source>
</evidence>
<feature type="region of interest" description="Disordered" evidence="12">
    <location>
        <begin position="454"/>
        <end position="555"/>
    </location>
</feature>
<dbReference type="PANTHER" id="PTHR30560:SF3">
    <property type="entry name" value="TRIGGER FACTOR-LIKE PROTEIN TIG, CHLOROPLASTIC"/>
    <property type="match status" value="1"/>
</dbReference>
<evidence type="ECO:0000256" key="8">
    <source>
        <dbReference type="ARBA" id="ARBA00023235"/>
    </source>
</evidence>
<keyword evidence="7 11" id="KW-0143">Chaperone</keyword>
<dbReference type="GO" id="GO:0005737">
    <property type="term" value="C:cytoplasm"/>
    <property type="evidence" value="ECO:0007669"/>
    <property type="project" value="UniProtKB-SubCell"/>
</dbReference>